<organism evidence="2 3">
    <name type="scientific">Nakamurella alba</name>
    <dbReference type="NCBI Taxonomy" id="2665158"/>
    <lineage>
        <taxon>Bacteria</taxon>
        <taxon>Bacillati</taxon>
        <taxon>Actinomycetota</taxon>
        <taxon>Actinomycetes</taxon>
        <taxon>Nakamurellales</taxon>
        <taxon>Nakamurellaceae</taxon>
        <taxon>Nakamurella</taxon>
    </lineage>
</organism>
<dbReference type="SUPFAM" id="SSF109854">
    <property type="entry name" value="DinB/YfiT-like putative metalloenzymes"/>
    <property type="match status" value="1"/>
</dbReference>
<dbReference type="InterPro" id="IPR024775">
    <property type="entry name" value="DinB-like"/>
</dbReference>
<sequence>MDEGREFTGVDLTGARFRMVDLSGAMLRSVALAGAEIDGEADDLAGLTINGVDVMPLVLAELERRQPARVLLRSDDPADLRAAWDEVERGWAGLVAMLADLPAGSDTVSVEGEWSFRQTTRHLVFVTDAWLGQVLGQRPRFHPWGLAFTDMGEFVPEGTDLGLDDDADPPLAELLEVRAGRMQLVRDLLADADAAVLATEIPPPPWAGDPVSTLRCLRVVLREECEHQRFAGRDLARVVLR</sequence>
<dbReference type="SUPFAM" id="SSF141571">
    <property type="entry name" value="Pentapeptide repeat-like"/>
    <property type="match status" value="1"/>
</dbReference>
<comment type="caution">
    <text evidence="2">The sequence shown here is derived from an EMBL/GenBank/DDBJ whole genome shotgun (WGS) entry which is preliminary data.</text>
</comment>
<protein>
    <submittedName>
        <fullName evidence="2">DinB family protein</fullName>
    </submittedName>
</protein>
<evidence type="ECO:0000313" key="2">
    <source>
        <dbReference type="EMBL" id="MTD13325.1"/>
    </source>
</evidence>
<dbReference type="InterPro" id="IPR001646">
    <property type="entry name" value="5peptide_repeat"/>
</dbReference>
<dbReference type="Gene3D" id="1.20.120.450">
    <property type="entry name" value="dinb family like domain"/>
    <property type="match status" value="1"/>
</dbReference>
<reference evidence="2 3" key="1">
    <citation type="submission" date="2019-11" db="EMBL/GenBank/DDBJ databases">
        <authorList>
            <person name="Jiang L.-Q."/>
        </authorList>
    </citation>
    <scope>NUCLEOTIDE SEQUENCE [LARGE SCALE GENOMIC DNA]</scope>
    <source>
        <strain evidence="2 3">YIM 132087</strain>
    </source>
</reference>
<dbReference type="Pfam" id="PF12867">
    <property type="entry name" value="DinB_2"/>
    <property type="match status" value="1"/>
</dbReference>
<dbReference type="Proteomes" id="UP000460221">
    <property type="component" value="Unassembled WGS sequence"/>
</dbReference>
<proteinExistence type="predicted"/>
<dbReference type="AlphaFoldDB" id="A0A7K1FGS1"/>
<accession>A0A7K1FGS1</accession>
<dbReference type="EMBL" id="WLYK01000001">
    <property type="protein sequence ID" value="MTD13325.1"/>
    <property type="molecule type" value="Genomic_DNA"/>
</dbReference>
<dbReference type="InterPro" id="IPR034660">
    <property type="entry name" value="DinB/YfiT-like"/>
</dbReference>
<evidence type="ECO:0000259" key="1">
    <source>
        <dbReference type="Pfam" id="PF12867"/>
    </source>
</evidence>
<evidence type="ECO:0000313" key="3">
    <source>
        <dbReference type="Proteomes" id="UP000460221"/>
    </source>
</evidence>
<name>A0A7K1FGS1_9ACTN</name>
<gene>
    <name evidence="2" type="ORF">GIS00_05100</name>
</gene>
<feature type="domain" description="DinB-like" evidence="1">
    <location>
        <begin position="87"/>
        <end position="229"/>
    </location>
</feature>
<dbReference type="Gene3D" id="2.160.20.80">
    <property type="entry name" value="E3 ubiquitin-protein ligase SopA"/>
    <property type="match status" value="1"/>
</dbReference>
<keyword evidence="3" id="KW-1185">Reference proteome</keyword>
<dbReference type="RefSeq" id="WP_154767206.1">
    <property type="nucleotide sequence ID" value="NZ_WLYK01000001.1"/>
</dbReference>
<dbReference type="Pfam" id="PF00805">
    <property type="entry name" value="Pentapeptide"/>
    <property type="match status" value="1"/>
</dbReference>